<name>A0A4P7QEQ2_9CORY</name>
<keyword evidence="2" id="KW-1185">Reference proteome</keyword>
<proteinExistence type="predicted"/>
<dbReference type="AlphaFoldDB" id="A0A4P7QEQ2"/>
<organism evidence="1 2">
    <name type="scientific">Corynebacterium endometrii</name>
    <dbReference type="NCBI Taxonomy" id="2488819"/>
    <lineage>
        <taxon>Bacteria</taxon>
        <taxon>Bacillati</taxon>
        <taxon>Actinomycetota</taxon>
        <taxon>Actinomycetes</taxon>
        <taxon>Mycobacteriales</taxon>
        <taxon>Corynebacteriaceae</taxon>
        <taxon>Corynebacterium</taxon>
    </lineage>
</organism>
<dbReference type="Proteomes" id="UP000296352">
    <property type="component" value="Chromosome"/>
</dbReference>
<dbReference type="OrthoDB" id="9810277at2"/>
<accession>A0A4P7QEQ2</accession>
<dbReference type="EMBL" id="CP039247">
    <property type="protein sequence ID" value="QCB27963.1"/>
    <property type="molecule type" value="Genomic_DNA"/>
</dbReference>
<reference evidence="1 2" key="1">
    <citation type="submission" date="2019-04" db="EMBL/GenBank/DDBJ databases">
        <title>Corynebacterium endometrii sp. nov., isolated from the uterus of a cow with endometritis.</title>
        <authorList>
            <person name="Ballas P."/>
            <person name="Ruckert C."/>
            <person name="Wagener K."/>
            <person name="Drillich M."/>
            <person name="Kaempfer P."/>
            <person name="Busse H.-J."/>
            <person name="Ehling-Schulz M."/>
        </authorList>
    </citation>
    <scope>NUCLEOTIDE SEQUENCE [LARGE SCALE GENOMIC DNA]</scope>
    <source>
        <strain evidence="1 2">LMM-1653</strain>
    </source>
</reference>
<evidence type="ECO:0000313" key="1">
    <source>
        <dbReference type="EMBL" id="QCB27963.1"/>
    </source>
</evidence>
<dbReference type="Gene3D" id="3.40.50.300">
    <property type="entry name" value="P-loop containing nucleotide triphosphate hydrolases"/>
    <property type="match status" value="1"/>
</dbReference>
<gene>
    <name evidence="1" type="ORF">CENDO_03345</name>
</gene>
<protein>
    <submittedName>
        <fullName evidence="1">Uncharacterized protein</fullName>
    </submittedName>
</protein>
<dbReference type="SUPFAM" id="SSF52540">
    <property type="entry name" value="P-loop containing nucleoside triphosphate hydrolases"/>
    <property type="match status" value="1"/>
</dbReference>
<dbReference type="KEGG" id="cee:CENDO_03345"/>
<evidence type="ECO:0000313" key="2">
    <source>
        <dbReference type="Proteomes" id="UP000296352"/>
    </source>
</evidence>
<sequence>MITIITGDTHTGKTTLGQRMMRETGVSVVSMDHIKMGLIRAGLVGASPTDPDASITAWLWPVIREMALTCHENGQSVIIEGCYVDFGDLHALPPGTRLVCLVMTEGYIREHIEAIRDHAHSAERRPHDLCLCGDELIAGNARFGEAMGRAGLIATVIDRDWEADTRNLVINTL</sequence>
<dbReference type="RefSeq" id="WP_136140763.1">
    <property type="nucleotide sequence ID" value="NZ_CP039247.1"/>
</dbReference>
<dbReference type="InterPro" id="IPR027417">
    <property type="entry name" value="P-loop_NTPase"/>
</dbReference>